<evidence type="ECO:0000313" key="2">
    <source>
        <dbReference type="Proteomes" id="UP000515125"/>
    </source>
</evidence>
<dbReference type="GeneID" id="34621917"/>
<organism evidence="2 3">
    <name type="scientific">Cyclospora cayetanensis</name>
    <dbReference type="NCBI Taxonomy" id="88456"/>
    <lineage>
        <taxon>Eukaryota</taxon>
        <taxon>Sar</taxon>
        <taxon>Alveolata</taxon>
        <taxon>Apicomplexa</taxon>
        <taxon>Conoidasida</taxon>
        <taxon>Coccidia</taxon>
        <taxon>Eucoccidiorida</taxon>
        <taxon>Eimeriorina</taxon>
        <taxon>Eimeriidae</taxon>
        <taxon>Cyclospora</taxon>
    </lineage>
</organism>
<gene>
    <name evidence="3" type="primary">LOC34621917</name>
</gene>
<proteinExistence type="predicted"/>
<dbReference type="RefSeq" id="XP_026192215.1">
    <property type="nucleotide sequence ID" value="XM_026336430.1"/>
</dbReference>
<feature type="compositionally biased region" description="Acidic residues" evidence="1">
    <location>
        <begin position="171"/>
        <end position="193"/>
    </location>
</feature>
<dbReference type="Proteomes" id="UP000515125">
    <property type="component" value="Unplaced"/>
</dbReference>
<evidence type="ECO:0000256" key="1">
    <source>
        <dbReference type="SAM" id="MobiDB-lite"/>
    </source>
</evidence>
<accession>A0A6P6RYM9</accession>
<dbReference type="AlphaFoldDB" id="A0A6P6RYM9"/>
<sequence>MLLLQRVSEKVLCSLCEPRFGTGELEHKGKPLLCPDLCEEWFTACQDVYVSASPSGSANDLAFCDGRSLICSRLSASVPSASSSTAPKRSQRTGGYEGQGESVGGLHGWLRYIREFADGVLSRPEVWLLVFFLGYMLHQLIHQATSIIATHLDQMRDEQRQQILERYGMAEEDDCLSSEEEDCLLSDESEESSEGSASDSDSPQQ</sequence>
<feature type="region of interest" description="Disordered" evidence="1">
    <location>
        <begin position="171"/>
        <end position="205"/>
    </location>
</feature>
<name>A0A6P6RYM9_9EIME</name>
<feature type="compositionally biased region" description="Low complexity" evidence="1">
    <location>
        <begin position="194"/>
        <end position="205"/>
    </location>
</feature>
<dbReference type="OrthoDB" id="567542at2759"/>
<keyword evidence="2" id="KW-1185">Reference proteome</keyword>
<feature type="region of interest" description="Disordered" evidence="1">
    <location>
        <begin position="79"/>
        <end position="99"/>
    </location>
</feature>
<evidence type="ECO:0000313" key="3">
    <source>
        <dbReference type="RefSeq" id="XP_026192215.1"/>
    </source>
</evidence>
<protein>
    <submittedName>
        <fullName evidence="3">Uncharacterized protein LOC34621917</fullName>
    </submittedName>
</protein>
<reference evidence="3" key="1">
    <citation type="submission" date="2025-08" db="UniProtKB">
        <authorList>
            <consortium name="RefSeq"/>
        </authorList>
    </citation>
    <scope>IDENTIFICATION</scope>
</reference>